<accession>A0A839F142</accession>
<keyword evidence="2" id="KW-1185">Reference proteome</keyword>
<comment type="caution">
    <text evidence="1">The sequence shown here is derived from an EMBL/GenBank/DDBJ whole genome shotgun (WGS) entry which is preliminary data.</text>
</comment>
<dbReference type="Proteomes" id="UP000550401">
    <property type="component" value="Unassembled WGS sequence"/>
</dbReference>
<reference evidence="1 2" key="1">
    <citation type="submission" date="2020-07" db="EMBL/GenBank/DDBJ databases">
        <title>Genomic Encyclopedia of Type Strains, Phase IV (KMG-V): Genome sequencing to study the core and pangenomes of soil and plant-associated prokaryotes.</title>
        <authorList>
            <person name="Whitman W."/>
        </authorList>
    </citation>
    <scope>NUCLEOTIDE SEQUENCE [LARGE SCALE GENOMIC DNA]</scope>
    <source>
        <strain evidence="1 2">RH2WT43</strain>
    </source>
</reference>
<gene>
    <name evidence="1" type="ORF">FHW12_001031</name>
</gene>
<evidence type="ECO:0000313" key="2">
    <source>
        <dbReference type="Proteomes" id="UP000550401"/>
    </source>
</evidence>
<dbReference type="Pfam" id="PF09954">
    <property type="entry name" value="DUF2188"/>
    <property type="match status" value="1"/>
</dbReference>
<dbReference type="RefSeq" id="WP_182529883.1">
    <property type="nucleotide sequence ID" value="NZ_JACGXL010000001.1"/>
</dbReference>
<name>A0A839F142_9GAMM</name>
<dbReference type="AlphaFoldDB" id="A0A839F142"/>
<sequence length="74" mass="8272">MHLAHTNFDGLWHLHRDGMALAAYETKAEGEAAGQEQARELWSSGQPAQLVVHRKDGSIECEYTYGDDPERSSD</sequence>
<dbReference type="InterPro" id="IPR018691">
    <property type="entry name" value="DUF2188"/>
</dbReference>
<evidence type="ECO:0008006" key="3">
    <source>
        <dbReference type="Google" id="ProtNLM"/>
    </source>
</evidence>
<dbReference type="EMBL" id="JACGXL010000001">
    <property type="protein sequence ID" value="MBA8886840.1"/>
    <property type="molecule type" value="Genomic_DNA"/>
</dbReference>
<proteinExistence type="predicted"/>
<organism evidence="1 2">
    <name type="scientific">Dokdonella fugitiva</name>
    <dbReference type="NCBI Taxonomy" id="328517"/>
    <lineage>
        <taxon>Bacteria</taxon>
        <taxon>Pseudomonadati</taxon>
        <taxon>Pseudomonadota</taxon>
        <taxon>Gammaproteobacteria</taxon>
        <taxon>Lysobacterales</taxon>
        <taxon>Rhodanobacteraceae</taxon>
        <taxon>Dokdonella</taxon>
    </lineage>
</organism>
<protein>
    <recommendedName>
        <fullName evidence="3">DUF2188 domain-containing protein</fullName>
    </recommendedName>
</protein>
<evidence type="ECO:0000313" key="1">
    <source>
        <dbReference type="EMBL" id="MBA8886840.1"/>
    </source>
</evidence>